<feature type="domain" description="Major facilitator superfamily (MFS) profile" evidence="6">
    <location>
        <begin position="27"/>
        <end position="410"/>
    </location>
</feature>
<evidence type="ECO:0000313" key="8">
    <source>
        <dbReference type="Proteomes" id="UP000548476"/>
    </source>
</evidence>
<feature type="transmembrane region" description="Helical" evidence="5">
    <location>
        <begin position="384"/>
        <end position="405"/>
    </location>
</feature>
<feature type="transmembrane region" description="Helical" evidence="5">
    <location>
        <begin position="187"/>
        <end position="210"/>
    </location>
</feature>
<dbReference type="Gene3D" id="1.20.1250.20">
    <property type="entry name" value="MFS general substrate transporter like domains"/>
    <property type="match status" value="1"/>
</dbReference>
<dbReference type="InterPro" id="IPR036259">
    <property type="entry name" value="MFS_trans_sf"/>
</dbReference>
<dbReference type="GO" id="GO:0005886">
    <property type="term" value="C:plasma membrane"/>
    <property type="evidence" value="ECO:0007669"/>
    <property type="project" value="UniProtKB-SubCell"/>
</dbReference>
<feature type="transmembrane region" description="Helical" evidence="5">
    <location>
        <begin position="163"/>
        <end position="181"/>
    </location>
</feature>
<dbReference type="Proteomes" id="UP000548476">
    <property type="component" value="Unassembled WGS sequence"/>
</dbReference>
<feature type="transmembrane region" description="Helical" evidence="5">
    <location>
        <begin position="295"/>
        <end position="312"/>
    </location>
</feature>
<dbReference type="Pfam" id="PF07690">
    <property type="entry name" value="MFS_1"/>
    <property type="match status" value="1"/>
</dbReference>
<keyword evidence="8" id="KW-1185">Reference proteome</keyword>
<sequence>MYLSATRSAQAGRAKAPPGAAAKVSGTVVALGVVSLLTDMSAEMVTAVLPMYLMYGLGLGYLQLGMLDGLYTGATALLRLGGGYAADRLGRPKLVAGAGYGLSALTKLGFPLAGASMAGIGVMVGIDRLGKGVRTAPRDALIAASTPPSALGRAFGVHRTLDTAGALLGPLLAFALLSTVAGGYDVVFVGSFCLAVAGVLALVFFVRAPAVPNRDRRASLRRALRAVTAPAIRRIWLLTGILGLATVGDMFLYLAVQQRLGLPPAALPLLPLASALTFMLAATPAGRLADRAGRWRVFVGGHVLLAGGYLLLAGGVRGWGFAVLVLLLHGLFYACADGVLMAHAGSLLAPEIRSTGMAVVQTTQALARSAGAVGFGVLAQTATLGAAFGVAAAVLSAAVAVGVLVQRRGGAA</sequence>
<accession>A0A841FCF8</accession>
<proteinExistence type="predicted"/>
<comment type="caution">
    <text evidence="7">The sequence shown here is derived from an EMBL/GenBank/DDBJ whole genome shotgun (WGS) entry which is preliminary data.</text>
</comment>
<dbReference type="GO" id="GO:0022857">
    <property type="term" value="F:transmembrane transporter activity"/>
    <property type="evidence" value="ECO:0007669"/>
    <property type="project" value="InterPro"/>
</dbReference>
<evidence type="ECO:0000259" key="6">
    <source>
        <dbReference type="PROSITE" id="PS50850"/>
    </source>
</evidence>
<feature type="transmembrane region" description="Helical" evidence="5">
    <location>
        <begin position="108"/>
        <end position="126"/>
    </location>
</feature>
<evidence type="ECO:0000256" key="4">
    <source>
        <dbReference type="ARBA" id="ARBA00023136"/>
    </source>
</evidence>
<keyword evidence="2 5" id="KW-0812">Transmembrane</keyword>
<gene>
    <name evidence="7" type="ORF">HNR73_000932</name>
</gene>
<dbReference type="PROSITE" id="PS50850">
    <property type="entry name" value="MFS"/>
    <property type="match status" value="1"/>
</dbReference>
<evidence type="ECO:0000313" key="7">
    <source>
        <dbReference type="EMBL" id="MBB6033085.1"/>
    </source>
</evidence>
<dbReference type="InterPro" id="IPR011701">
    <property type="entry name" value="MFS"/>
</dbReference>
<name>A0A841FCF8_9ACTN</name>
<dbReference type="PANTHER" id="PTHR23518:SF2">
    <property type="entry name" value="MAJOR FACILITATOR SUPERFAMILY TRANSPORTER"/>
    <property type="match status" value="1"/>
</dbReference>
<dbReference type="PANTHER" id="PTHR23518">
    <property type="entry name" value="C-METHYLTRANSFERASE"/>
    <property type="match status" value="1"/>
</dbReference>
<dbReference type="RefSeq" id="WP_184785999.1">
    <property type="nucleotide sequence ID" value="NZ_BONT01000022.1"/>
</dbReference>
<dbReference type="EMBL" id="JACHGT010000002">
    <property type="protein sequence ID" value="MBB6033085.1"/>
    <property type="molecule type" value="Genomic_DNA"/>
</dbReference>
<comment type="subcellular location">
    <subcellularLocation>
        <location evidence="1">Cell membrane</location>
        <topology evidence="1">Multi-pass membrane protein</topology>
    </subcellularLocation>
</comment>
<dbReference type="AlphaFoldDB" id="A0A841FCF8"/>
<feature type="transmembrane region" description="Helical" evidence="5">
    <location>
        <begin position="265"/>
        <end position="283"/>
    </location>
</feature>
<evidence type="ECO:0000256" key="2">
    <source>
        <dbReference type="ARBA" id="ARBA00022692"/>
    </source>
</evidence>
<reference evidence="7 8" key="1">
    <citation type="submission" date="2020-08" db="EMBL/GenBank/DDBJ databases">
        <title>Genomic Encyclopedia of Type Strains, Phase IV (KMG-IV): sequencing the most valuable type-strain genomes for metagenomic binning, comparative biology and taxonomic classification.</title>
        <authorList>
            <person name="Goeker M."/>
        </authorList>
    </citation>
    <scope>NUCLEOTIDE SEQUENCE [LARGE SCALE GENOMIC DNA]</scope>
    <source>
        <strain evidence="7 8">YIM 65646</strain>
    </source>
</reference>
<keyword evidence="4 5" id="KW-0472">Membrane</keyword>
<protein>
    <submittedName>
        <fullName evidence="7">MFS family permease</fullName>
    </submittedName>
</protein>
<dbReference type="InterPro" id="IPR020846">
    <property type="entry name" value="MFS_dom"/>
</dbReference>
<evidence type="ECO:0000256" key="5">
    <source>
        <dbReference type="SAM" id="Phobius"/>
    </source>
</evidence>
<feature type="transmembrane region" description="Helical" evidence="5">
    <location>
        <begin position="231"/>
        <end position="253"/>
    </location>
</feature>
<evidence type="ECO:0000256" key="3">
    <source>
        <dbReference type="ARBA" id="ARBA00022989"/>
    </source>
</evidence>
<feature type="transmembrane region" description="Helical" evidence="5">
    <location>
        <begin position="44"/>
        <end position="64"/>
    </location>
</feature>
<organism evidence="7 8">
    <name type="scientific">Phytomonospora endophytica</name>
    <dbReference type="NCBI Taxonomy" id="714109"/>
    <lineage>
        <taxon>Bacteria</taxon>
        <taxon>Bacillati</taxon>
        <taxon>Actinomycetota</taxon>
        <taxon>Actinomycetes</taxon>
        <taxon>Micromonosporales</taxon>
        <taxon>Micromonosporaceae</taxon>
        <taxon>Phytomonospora</taxon>
    </lineage>
</organism>
<evidence type="ECO:0000256" key="1">
    <source>
        <dbReference type="ARBA" id="ARBA00004651"/>
    </source>
</evidence>
<keyword evidence="3 5" id="KW-1133">Transmembrane helix</keyword>
<dbReference type="SUPFAM" id="SSF103473">
    <property type="entry name" value="MFS general substrate transporter"/>
    <property type="match status" value="1"/>
</dbReference>